<dbReference type="GO" id="GO:0008081">
    <property type="term" value="F:phosphoric diester hydrolase activity"/>
    <property type="evidence" value="ECO:0007669"/>
    <property type="project" value="InterPro"/>
</dbReference>
<dbReference type="PANTHER" id="PTHR46211:SF1">
    <property type="entry name" value="GLYCEROPHOSPHODIESTER PHOSPHODIESTERASE, CYTOPLASMIC"/>
    <property type="match status" value="1"/>
</dbReference>
<dbReference type="EMBL" id="JAPRAT010000002">
    <property type="protein sequence ID" value="MCZ0701802.1"/>
    <property type="molecule type" value="Genomic_DNA"/>
</dbReference>
<reference evidence="2" key="1">
    <citation type="submission" date="2022-11" db="EMBL/GenBank/DDBJ databases">
        <title>WGS of Natronobacillus azotifigens 24KS-1, an anaerobic diazotrophic haloalkaliphile from soda-rich habitats.</title>
        <authorList>
            <person name="Sorokin D.Y."/>
            <person name="Merkel A.Y."/>
        </authorList>
    </citation>
    <scope>NUCLEOTIDE SEQUENCE</scope>
    <source>
        <strain evidence="2">24KS-1</strain>
    </source>
</reference>
<evidence type="ECO:0000259" key="1">
    <source>
        <dbReference type="PROSITE" id="PS51704"/>
    </source>
</evidence>
<evidence type="ECO:0000313" key="3">
    <source>
        <dbReference type="Proteomes" id="UP001084197"/>
    </source>
</evidence>
<dbReference type="RefSeq" id="WP_268778573.1">
    <property type="nucleotide sequence ID" value="NZ_JAPRAT010000002.1"/>
</dbReference>
<dbReference type="Proteomes" id="UP001084197">
    <property type="component" value="Unassembled WGS sequence"/>
</dbReference>
<comment type="caution">
    <text evidence="2">The sequence shown here is derived from an EMBL/GenBank/DDBJ whole genome shotgun (WGS) entry which is preliminary data.</text>
</comment>
<feature type="domain" description="GP-PDE" evidence="1">
    <location>
        <begin position="3"/>
        <end position="239"/>
    </location>
</feature>
<dbReference type="AlphaFoldDB" id="A0A9J6R827"/>
<dbReference type="Pfam" id="PF03009">
    <property type="entry name" value="GDPD"/>
    <property type="match status" value="1"/>
</dbReference>
<keyword evidence="3" id="KW-1185">Reference proteome</keyword>
<organism evidence="2 3">
    <name type="scientific">Natronobacillus azotifigens</name>
    <dbReference type="NCBI Taxonomy" id="472978"/>
    <lineage>
        <taxon>Bacteria</taxon>
        <taxon>Bacillati</taxon>
        <taxon>Bacillota</taxon>
        <taxon>Bacilli</taxon>
        <taxon>Bacillales</taxon>
        <taxon>Bacillaceae</taxon>
        <taxon>Natronobacillus</taxon>
    </lineage>
</organism>
<dbReference type="Gene3D" id="3.20.20.190">
    <property type="entry name" value="Phosphatidylinositol (PI) phosphodiesterase"/>
    <property type="match status" value="1"/>
</dbReference>
<evidence type="ECO:0000313" key="2">
    <source>
        <dbReference type="EMBL" id="MCZ0701802.1"/>
    </source>
</evidence>
<dbReference type="InterPro" id="IPR017946">
    <property type="entry name" value="PLC-like_Pdiesterase_TIM-brl"/>
</dbReference>
<accession>A0A9J6R827</accession>
<dbReference type="PANTHER" id="PTHR46211">
    <property type="entry name" value="GLYCEROPHOSPHORYL DIESTER PHOSPHODIESTERASE"/>
    <property type="match status" value="1"/>
</dbReference>
<gene>
    <name evidence="2" type="ORF">OWO01_01080</name>
</gene>
<proteinExistence type="predicted"/>
<dbReference type="GO" id="GO:0006629">
    <property type="term" value="P:lipid metabolic process"/>
    <property type="evidence" value="ECO:0007669"/>
    <property type="project" value="InterPro"/>
</dbReference>
<dbReference type="PROSITE" id="PS51704">
    <property type="entry name" value="GP_PDE"/>
    <property type="match status" value="1"/>
</dbReference>
<dbReference type="SUPFAM" id="SSF51695">
    <property type="entry name" value="PLC-like phosphodiesterases"/>
    <property type="match status" value="1"/>
</dbReference>
<name>A0A9J6R827_9BACI</name>
<dbReference type="CDD" id="cd08563">
    <property type="entry name" value="GDPD_TtGDE_like"/>
    <property type="match status" value="1"/>
</dbReference>
<sequence>MKTLIFAHRGASKYAPENTMPAFELAYQQGAEGIETDVQLTKDHIPVLIHDERINRVTNKTGFVADYTYDQLHTLDAGSWFSKKFAGTKIISLDTFLHWAKPKNMLINLELKTNVIEYKGIEQLVYQLIKKYDMLNRIILSSFNHETIARCKEIDSSLTTAFITSTKRADLANFANQLHASGLHIKYRLLTRNQTKMAAESNLYTGCYTVNRPHQMMRCFKLKCYNLFTDKPDLALKTRKLYEDNIIY</sequence>
<protein>
    <submittedName>
        <fullName evidence="2">Glycerophosphodiester phosphodiesterase</fullName>
    </submittedName>
</protein>
<dbReference type="InterPro" id="IPR030395">
    <property type="entry name" value="GP_PDE_dom"/>
</dbReference>